<name>A0ABS7VPD2_9HYPH</name>
<keyword evidence="1" id="KW-0472">Membrane</keyword>
<accession>A0ABS7VPD2</accession>
<gene>
    <name evidence="2" type="ORF">K9B37_11795</name>
</gene>
<protein>
    <submittedName>
        <fullName evidence="2">Anti-sigma factor</fullName>
    </submittedName>
</protein>
<organism evidence="2 3">
    <name type="scientific">Microvirga puerhi</name>
    <dbReference type="NCBI Taxonomy" id="2876078"/>
    <lineage>
        <taxon>Bacteria</taxon>
        <taxon>Pseudomonadati</taxon>
        <taxon>Pseudomonadota</taxon>
        <taxon>Alphaproteobacteria</taxon>
        <taxon>Hyphomicrobiales</taxon>
        <taxon>Methylobacteriaceae</taxon>
        <taxon>Microvirga</taxon>
    </lineage>
</organism>
<keyword evidence="1" id="KW-1133">Transmembrane helix</keyword>
<dbReference type="EMBL" id="JAIRBM010000007">
    <property type="protein sequence ID" value="MBZ6076960.1"/>
    <property type="molecule type" value="Genomic_DNA"/>
</dbReference>
<reference evidence="2 3" key="1">
    <citation type="submission" date="2021-09" db="EMBL/GenBank/DDBJ databases">
        <title>The complete genome sequence of a new microorganism.</title>
        <authorList>
            <person name="Zi Z."/>
        </authorList>
    </citation>
    <scope>NUCLEOTIDE SEQUENCE [LARGE SCALE GENOMIC DNA]</scope>
    <source>
        <strain evidence="2 3">WGZ8</strain>
    </source>
</reference>
<sequence>MTDAPHHDRPSDEDLVAYLDGELSSDARFRIARAVAEDHELQRRLILLSGGQRPFRDAFAPLLAQAPEDKLKAMLDGLPGPVTPEEAAQPTRHSSNRWKALAAGLALFLAGAGAGWMGSSIVRPALEQPKVATESDDDDWRQSVAAYISLYTSETLASIPDDARAQELEIASVRAKTGLALSPQKLALPDLTLKRAQVLEYDQKPLGQIAYLDPESGPLALCIITGGGPDADKSTEQRLGLNVVYWTKAGRSFMLIGRAAMPRLQNWADEVSGRLSG</sequence>
<keyword evidence="3" id="KW-1185">Reference proteome</keyword>
<dbReference type="RefSeq" id="WP_224313274.1">
    <property type="nucleotide sequence ID" value="NZ_JAIRBM010000007.1"/>
</dbReference>
<comment type="caution">
    <text evidence="2">The sequence shown here is derived from an EMBL/GenBank/DDBJ whole genome shotgun (WGS) entry which is preliminary data.</text>
</comment>
<keyword evidence="1" id="KW-0812">Transmembrane</keyword>
<dbReference type="Proteomes" id="UP000704176">
    <property type="component" value="Unassembled WGS sequence"/>
</dbReference>
<evidence type="ECO:0000313" key="3">
    <source>
        <dbReference type="Proteomes" id="UP000704176"/>
    </source>
</evidence>
<feature type="transmembrane region" description="Helical" evidence="1">
    <location>
        <begin position="100"/>
        <end position="118"/>
    </location>
</feature>
<evidence type="ECO:0000256" key="1">
    <source>
        <dbReference type="SAM" id="Phobius"/>
    </source>
</evidence>
<evidence type="ECO:0000313" key="2">
    <source>
        <dbReference type="EMBL" id="MBZ6076960.1"/>
    </source>
</evidence>
<proteinExistence type="predicted"/>